<dbReference type="GO" id="GO:0071763">
    <property type="term" value="P:nuclear membrane organization"/>
    <property type="evidence" value="ECO:0007669"/>
    <property type="project" value="TreeGrafter"/>
</dbReference>
<evidence type="ECO:0000256" key="7">
    <source>
        <dbReference type="SAM" id="Phobius"/>
    </source>
</evidence>
<feature type="transmembrane region" description="Helical" evidence="7">
    <location>
        <begin position="291"/>
        <end position="316"/>
    </location>
</feature>
<evidence type="ECO:0000256" key="2">
    <source>
        <dbReference type="ARBA" id="ARBA00004586"/>
    </source>
</evidence>
<reference evidence="9" key="1">
    <citation type="submission" date="2011-06" db="EMBL/GenBank/DDBJ databases">
        <authorList>
            <consortium name="US DOE Joint Genome Institute (JGI-PGF)"/>
            <person name="Lucas S."/>
            <person name="Han J."/>
            <person name="Lapidus A."/>
            <person name="Cheng J.-F."/>
            <person name="Goodwin L."/>
            <person name="Pitluck S."/>
            <person name="Peters L."/>
            <person name="Land M.L."/>
            <person name="Hauser L."/>
            <person name="Vogl K."/>
            <person name="Liu Z."/>
            <person name="Overmann J."/>
            <person name="Frigaard N.-U."/>
            <person name="Bryant D.A."/>
            <person name="Woyke T.J."/>
        </authorList>
    </citation>
    <scope>NUCLEOTIDE SEQUENCE [LARGE SCALE GENOMIC DNA]</scope>
    <source>
        <strain evidence="9">970</strain>
    </source>
</reference>
<dbReference type="HOGENOM" id="CLU_042602_1_0_6"/>
<keyword evidence="5 7" id="KW-1133">Transmembrane helix</keyword>
<gene>
    <name evidence="8" type="ORF">Thi970DRAFT_04875</name>
</gene>
<keyword evidence="3 7" id="KW-0812">Transmembrane</keyword>
<proteinExistence type="predicted"/>
<dbReference type="eggNOG" id="COG0628">
    <property type="taxonomic scope" value="Bacteria"/>
</dbReference>
<dbReference type="EMBL" id="JH603171">
    <property type="protein sequence ID" value="EIC19358.1"/>
    <property type="molecule type" value="Genomic_DNA"/>
</dbReference>
<dbReference type="GO" id="GO:0006629">
    <property type="term" value="P:lipid metabolic process"/>
    <property type="evidence" value="ECO:0007669"/>
    <property type="project" value="TreeGrafter"/>
</dbReference>
<dbReference type="Pfam" id="PF07787">
    <property type="entry name" value="TMEM43"/>
    <property type="match status" value="1"/>
</dbReference>
<evidence type="ECO:0000313" key="8">
    <source>
        <dbReference type="EMBL" id="EIC19358.1"/>
    </source>
</evidence>
<dbReference type="STRING" id="631362.Thi970DRAFT_04875"/>
<comment type="subcellular location">
    <subcellularLocation>
        <location evidence="1">Endomembrane system</location>
        <topology evidence="1">Multi-pass membrane protein</topology>
    </subcellularLocation>
    <subcellularLocation>
        <location evidence="2">Endoplasmic reticulum membrane</location>
    </subcellularLocation>
</comment>
<evidence type="ECO:0000256" key="3">
    <source>
        <dbReference type="ARBA" id="ARBA00022692"/>
    </source>
</evidence>
<dbReference type="Proteomes" id="UP000002964">
    <property type="component" value="Unassembled WGS sequence"/>
</dbReference>
<dbReference type="InterPro" id="IPR012430">
    <property type="entry name" value="TMEM43_fam"/>
</dbReference>
<dbReference type="OrthoDB" id="273988at2"/>
<evidence type="ECO:0000256" key="5">
    <source>
        <dbReference type="ARBA" id="ARBA00022989"/>
    </source>
</evidence>
<name>H8Z8F3_9GAMM</name>
<keyword evidence="9" id="KW-1185">Reference proteome</keyword>
<dbReference type="AlphaFoldDB" id="H8Z8F3"/>
<sequence length="400" mass="42498">MSEDSYREVSSQSWGSRLVSSLTGMLVGIVLVAVAVGLLWWNEGRAVNRARALEEGLGQVVSVAADRVDAANQGLLVHLSGHADTDESLTDPVFGVTEQAIKLRRSVEMYQWREHSQSETREKLGGGTETVTTYTYDRGWESSLISSSNFKKPGGHANPGRMPYEDWSQTANNVEVGAFRLSRDQLASLSNFNPVDLNDATPGLTLPAGAELSGSEIYLGQNPGAPEIGDARIQFAAVTPQDISLVAVQKGNSFVPYQASNGNEVSLLESGTYSAQEMFQKAQDSNRQLTWILRLVGVVAMFIGFTMLFGTLRVLAAVVPMFGRLVGGAIGLVAGILTATISLVTIALAWIFYRPLLGGGMLVLGLALLFGLKRAGKAKAPAAPDMPAAAGSPPPPPPPA</sequence>
<evidence type="ECO:0000256" key="1">
    <source>
        <dbReference type="ARBA" id="ARBA00004127"/>
    </source>
</evidence>
<keyword evidence="4" id="KW-0256">Endoplasmic reticulum</keyword>
<feature type="transmembrane region" description="Helical" evidence="7">
    <location>
        <begin position="21"/>
        <end position="41"/>
    </location>
</feature>
<dbReference type="PANTHER" id="PTHR13416:SF2">
    <property type="entry name" value="TRANSMEMBRANE PROTEIN 43"/>
    <property type="match status" value="1"/>
</dbReference>
<evidence type="ECO:0000313" key="9">
    <source>
        <dbReference type="Proteomes" id="UP000002964"/>
    </source>
</evidence>
<dbReference type="RefSeq" id="WP_009151587.1">
    <property type="nucleotide sequence ID" value="NZ_CP121471.1"/>
</dbReference>
<dbReference type="GO" id="GO:0012505">
    <property type="term" value="C:endomembrane system"/>
    <property type="evidence" value="ECO:0007669"/>
    <property type="project" value="UniProtKB-SubCell"/>
</dbReference>
<reference evidence="8 9" key="2">
    <citation type="submission" date="2011-11" db="EMBL/GenBank/DDBJ databases">
        <authorList>
            <consortium name="US DOE Joint Genome Institute"/>
            <person name="Lucas S."/>
            <person name="Han J."/>
            <person name="Lapidus A."/>
            <person name="Cheng J.-F."/>
            <person name="Goodwin L."/>
            <person name="Pitluck S."/>
            <person name="Peters L."/>
            <person name="Ovchinnikova G."/>
            <person name="Zhang X."/>
            <person name="Detter J.C."/>
            <person name="Han C."/>
            <person name="Tapia R."/>
            <person name="Land M."/>
            <person name="Hauser L."/>
            <person name="Kyrpides N."/>
            <person name="Ivanova N."/>
            <person name="Pagani I."/>
            <person name="Vogl K."/>
            <person name="Liu Z."/>
            <person name="Overmann J."/>
            <person name="Frigaard N.-U."/>
            <person name="Bryant D."/>
            <person name="Woyke T."/>
        </authorList>
    </citation>
    <scope>NUCLEOTIDE SEQUENCE [LARGE SCALE GENOMIC DNA]</scope>
    <source>
        <strain evidence="8 9">970</strain>
    </source>
</reference>
<feature type="transmembrane region" description="Helical" evidence="7">
    <location>
        <begin position="328"/>
        <end position="350"/>
    </location>
</feature>
<evidence type="ECO:0000256" key="4">
    <source>
        <dbReference type="ARBA" id="ARBA00022824"/>
    </source>
</evidence>
<protein>
    <submittedName>
        <fullName evidence="8">Uncharacterized protein</fullName>
    </submittedName>
</protein>
<keyword evidence="6 7" id="KW-0472">Membrane</keyword>
<dbReference type="PANTHER" id="PTHR13416">
    <property type="match status" value="1"/>
</dbReference>
<feature type="transmembrane region" description="Helical" evidence="7">
    <location>
        <begin position="356"/>
        <end position="372"/>
    </location>
</feature>
<accession>H8Z8F3</accession>
<evidence type="ECO:0000256" key="6">
    <source>
        <dbReference type="ARBA" id="ARBA00023136"/>
    </source>
</evidence>
<organism evidence="8 9">
    <name type="scientific">Thiorhodovibrio frisius</name>
    <dbReference type="NCBI Taxonomy" id="631362"/>
    <lineage>
        <taxon>Bacteria</taxon>
        <taxon>Pseudomonadati</taxon>
        <taxon>Pseudomonadota</taxon>
        <taxon>Gammaproteobacteria</taxon>
        <taxon>Chromatiales</taxon>
        <taxon>Chromatiaceae</taxon>
        <taxon>Thiorhodovibrio</taxon>
    </lineage>
</organism>